<evidence type="ECO:0000313" key="2">
    <source>
        <dbReference type="EMBL" id="KAG8083465.1"/>
    </source>
</evidence>
<evidence type="ECO:0000256" key="1">
    <source>
        <dbReference type="SAM" id="MobiDB-lite"/>
    </source>
</evidence>
<organism evidence="2 3">
    <name type="scientific">Zizania palustris</name>
    <name type="common">Northern wild rice</name>
    <dbReference type="NCBI Taxonomy" id="103762"/>
    <lineage>
        <taxon>Eukaryota</taxon>
        <taxon>Viridiplantae</taxon>
        <taxon>Streptophyta</taxon>
        <taxon>Embryophyta</taxon>
        <taxon>Tracheophyta</taxon>
        <taxon>Spermatophyta</taxon>
        <taxon>Magnoliopsida</taxon>
        <taxon>Liliopsida</taxon>
        <taxon>Poales</taxon>
        <taxon>Poaceae</taxon>
        <taxon>BOP clade</taxon>
        <taxon>Oryzoideae</taxon>
        <taxon>Oryzeae</taxon>
        <taxon>Zizaniinae</taxon>
        <taxon>Zizania</taxon>
    </lineage>
</organism>
<dbReference type="AlphaFoldDB" id="A0A8J5SYM9"/>
<protein>
    <submittedName>
        <fullName evidence="2">Uncharacterized protein</fullName>
    </submittedName>
</protein>
<feature type="region of interest" description="Disordered" evidence="1">
    <location>
        <begin position="64"/>
        <end position="89"/>
    </location>
</feature>
<gene>
    <name evidence="2" type="ORF">GUJ93_ZPchr0015g6910</name>
</gene>
<keyword evidence="3" id="KW-1185">Reference proteome</keyword>
<proteinExistence type="predicted"/>
<comment type="caution">
    <text evidence="2">The sequence shown here is derived from an EMBL/GenBank/DDBJ whole genome shotgun (WGS) entry which is preliminary data.</text>
</comment>
<dbReference type="EMBL" id="JAAALK010000085">
    <property type="protein sequence ID" value="KAG8083465.1"/>
    <property type="molecule type" value="Genomic_DNA"/>
</dbReference>
<accession>A0A8J5SYM9</accession>
<name>A0A8J5SYM9_ZIZPA</name>
<evidence type="ECO:0000313" key="3">
    <source>
        <dbReference type="Proteomes" id="UP000729402"/>
    </source>
</evidence>
<sequence length="89" mass="9506">MPPAAGSGRVRDSRRLVGPRRLGRSSNARCAGPGDEARRLDLAAHAPLVAESGRDAIAPRRRIWPRARRSSPVTRSGHDAIAPRRPGAA</sequence>
<reference evidence="2" key="1">
    <citation type="journal article" date="2021" name="bioRxiv">
        <title>Whole Genome Assembly and Annotation of Northern Wild Rice, Zizania palustris L., Supports a Whole Genome Duplication in the Zizania Genus.</title>
        <authorList>
            <person name="Haas M."/>
            <person name="Kono T."/>
            <person name="Macchietto M."/>
            <person name="Millas R."/>
            <person name="McGilp L."/>
            <person name="Shao M."/>
            <person name="Duquette J."/>
            <person name="Hirsch C.N."/>
            <person name="Kimball J."/>
        </authorList>
    </citation>
    <scope>NUCLEOTIDE SEQUENCE</scope>
    <source>
        <tissue evidence="2">Fresh leaf tissue</tissue>
    </source>
</reference>
<feature type="region of interest" description="Disordered" evidence="1">
    <location>
        <begin position="1"/>
        <end position="34"/>
    </location>
</feature>
<reference evidence="2" key="2">
    <citation type="submission" date="2021-02" db="EMBL/GenBank/DDBJ databases">
        <authorList>
            <person name="Kimball J.A."/>
            <person name="Haas M.W."/>
            <person name="Macchietto M."/>
            <person name="Kono T."/>
            <person name="Duquette J."/>
            <person name="Shao M."/>
        </authorList>
    </citation>
    <scope>NUCLEOTIDE SEQUENCE</scope>
    <source>
        <tissue evidence="2">Fresh leaf tissue</tissue>
    </source>
</reference>
<dbReference type="Proteomes" id="UP000729402">
    <property type="component" value="Unassembled WGS sequence"/>
</dbReference>